<reference evidence="2 3" key="1">
    <citation type="journal article" date="2012" name="ISME J.">
        <title>Nitrification expanded: discovery, physiology and genomics of a nitrite-oxidizing bacterium from the phylum Chloroflexi.</title>
        <authorList>
            <person name="Sorokin D.Y."/>
            <person name="Lucker S."/>
            <person name="Vejmelkova D."/>
            <person name="Kostrikina N.A."/>
            <person name="Kleerebezem R."/>
            <person name="Rijpstra W.I."/>
            <person name="Damste J.S."/>
            <person name="Le Paslier D."/>
            <person name="Muyzer G."/>
            <person name="Wagner M."/>
            <person name="van Loosdrecht M.C."/>
            <person name="Daims H."/>
        </authorList>
    </citation>
    <scope>NUCLEOTIDE SEQUENCE [LARGE SCALE GENOMIC DNA]</scope>
    <source>
        <strain evidence="3">none</strain>
    </source>
</reference>
<accession>I4ELL1</accession>
<proteinExistence type="predicted"/>
<dbReference type="EMBL" id="CAGS01000464">
    <property type="protein sequence ID" value="CCF85573.1"/>
    <property type="molecule type" value="Genomic_DNA"/>
</dbReference>
<evidence type="ECO:0000313" key="3">
    <source>
        <dbReference type="Proteomes" id="UP000004221"/>
    </source>
</evidence>
<dbReference type="AlphaFoldDB" id="I4ELL1"/>
<feature type="region of interest" description="Disordered" evidence="1">
    <location>
        <begin position="63"/>
        <end position="107"/>
    </location>
</feature>
<gene>
    <name evidence="2" type="ORF">NITHO_5160017</name>
</gene>
<sequence length="107" mass="11698">MFVTGQTARDAFRRRRLLAMAAFPSWVFGPVDNPPCMRQRPFRGWGEPLGQLAGAWQGVPRRVFAPQRGRSARGGRSDTGPAGRRIICPSSRSSRRSARNSLGSSAG</sequence>
<protein>
    <submittedName>
        <fullName evidence="2">Uncharacterized protein</fullName>
    </submittedName>
</protein>
<evidence type="ECO:0000313" key="2">
    <source>
        <dbReference type="EMBL" id="CCF85573.1"/>
    </source>
</evidence>
<evidence type="ECO:0000256" key="1">
    <source>
        <dbReference type="SAM" id="MobiDB-lite"/>
    </source>
</evidence>
<dbReference type="Proteomes" id="UP000004221">
    <property type="component" value="Unassembled WGS sequence"/>
</dbReference>
<comment type="caution">
    <text evidence="2">The sequence shown here is derived from an EMBL/GenBank/DDBJ whole genome shotgun (WGS) entry which is preliminary data.</text>
</comment>
<organism evidence="2 3">
    <name type="scientific">Nitrolancea hollandica Lb</name>
    <dbReference type="NCBI Taxonomy" id="1129897"/>
    <lineage>
        <taxon>Bacteria</taxon>
        <taxon>Pseudomonadati</taxon>
        <taxon>Thermomicrobiota</taxon>
        <taxon>Thermomicrobia</taxon>
        <taxon>Sphaerobacterales</taxon>
        <taxon>Sphaerobacterineae</taxon>
        <taxon>Sphaerobacteraceae</taxon>
        <taxon>Nitrolancea</taxon>
    </lineage>
</organism>
<name>I4ELL1_9BACT</name>
<keyword evidence="3" id="KW-1185">Reference proteome</keyword>